<proteinExistence type="predicted"/>
<reference evidence="4 5" key="1">
    <citation type="submission" date="2014-01" db="EMBL/GenBank/DDBJ databases">
        <title>Comparative genomics of Fusobacterium necrophorum wild isolates.</title>
        <authorList>
            <person name="Kittichotirat W."/>
            <person name="Bumgarner R.E."/>
            <person name="Lawrence P."/>
        </authorList>
    </citation>
    <scope>NUCLEOTIDE SEQUENCE [LARGE SCALE GENOMIC DNA]</scope>
    <source>
        <strain evidence="4 5">BL</strain>
    </source>
</reference>
<organism evidence="4 5">
    <name type="scientific">Fusobacterium necrophorum BL</name>
    <dbReference type="NCBI Taxonomy" id="1441732"/>
    <lineage>
        <taxon>Bacteria</taxon>
        <taxon>Fusobacteriati</taxon>
        <taxon>Fusobacteriota</taxon>
        <taxon>Fusobacteriia</taxon>
        <taxon>Fusobacteriales</taxon>
        <taxon>Fusobacteriaceae</taxon>
        <taxon>Fusobacterium</taxon>
    </lineage>
</organism>
<gene>
    <name evidence="4" type="ORF">FUSO3_10800</name>
</gene>
<comment type="caution">
    <text evidence="4">The sequence shown here is derived from an EMBL/GenBank/DDBJ whole genome shotgun (WGS) entry which is preliminary data.</text>
</comment>
<feature type="chain" id="PRO_5044494551" evidence="2">
    <location>
        <begin position="19"/>
        <end position="214"/>
    </location>
</feature>
<evidence type="ECO:0000256" key="1">
    <source>
        <dbReference type="ARBA" id="ARBA00022729"/>
    </source>
</evidence>
<feature type="signal peptide" evidence="2">
    <location>
        <begin position="1"/>
        <end position="18"/>
    </location>
</feature>
<dbReference type="Proteomes" id="UP000027473">
    <property type="component" value="Unassembled WGS sequence"/>
</dbReference>
<name>A0AB73BTQ5_9FUSO</name>
<accession>A0AB73BTQ5</accession>
<dbReference type="InterPro" id="IPR027385">
    <property type="entry name" value="Beta-barrel_OMP"/>
</dbReference>
<evidence type="ECO:0000313" key="5">
    <source>
        <dbReference type="Proteomes" id="UP000027473"/>
    </source>
</evidence>
<dbReference type="Gene3D" id="2.40.160.20">
    <property type="match status" value="1"/>
</dbReference>
<dbReference type="RefSeq" id="WP_035904412.1">
    <property type="nucleotide sequence ID" value="NZ_JAAC01000201.1"/>
</dbReference>
<evidence type="ECO:0000256" key="2">
    <source>
        <dbReference type="SAM" id="SignalP"/>
    </source>
</evidence>
<keyword evidence="1 2" id="KW-0732">Signal</keyword>
<dbReference type="AlphaFoldDB" id="A0AB73BTQ5"/>
<sequence length="214" mass="24128">MKKLLLTLFVVASVSSLAAGDFNVYGKFGVDLNSKFSKIEDEDVTLPKKAKSGYSFFLEGTTTVASNTEFGAGIGYIARKGKNYSYDDDFHTPATKISGRMSSYNSIPLYLIAKYNFNTGTNFVPYVKFDLGYSFNRLKNESEYENGKKINFDVDFSKVTNGLYSGLAVGVEYNNFLTELSYAYNRAKLKWEDGEKQKFDNKAIRLSIGYKFDF</sequence>
<dbReference type="SUPFAM" id="SSF56925">
    <property type="entry name" value="OMPA-like"/>
    <property type="match status" value="1"/>
</dbReference>
<evidence type="ECO:0000313" key="4">
    <source>
        <dbReference type="EMBL" id="KDE61170.1"/>
    </source>
</evidence>
<feature type="domain" description="Outer membrane protein beta-barrel" evidence="3">
    <location>
        <begin position="5"/>
        <end position="212"/>
    </location>
</feature>
<evidence type="ECO:0000259" key="3">
    <source>
        <dbReference type="Pfam" id="PF13505"/>
    </source>
</evidence>
<dbReference type="EMBL" id="JAAC01000201">
    <property type="protein sequence ID" value="KDE61170.1"/>
    <property type="molecule type" value="Genomic_DNA"/>
</dbReference>
<protein>
    <submittedName>
        <fullName evidence="4">Membrane protein</fullName>
    </submittedName>
</protein>
<dbReference type="InterPro" id="IPR011250">
    <property type="entry name" value="OMP/PagP_B-barrel"/>
</dbReference>
<dbReference type="Pfam" id="PF13505">
    <property type="entry name" value="OMP_b-brl"/>
    <property type="match status" value="1"/>
</dbReference>